<dbReference type="RefSeq" id="WP_229854554.1">
    <property type="nucleotide sequence ID" value="NZ_BNCK01000002.1"/>
</dbReference>
<dbReference type="Proteomes" id="UP000623842">
    <property type="component" value="Unassembled WGS sequence"/>
</dbReference>
<evidence type="ECO:0000313" key="2">
    <source>
        <dbReference type="Proteomes" id="UP000623842"/>
    </source>
</evidence>
<reference evidence="1" key="1">
    <citation type="journal article" date="2014" name="Int. J. Syst. Evol. Microbiol.">
        <title>Complete genome sequence of Corynebacterium casei LMG S-19264T (=DSM 44701T), isolated from a smear-ripened cheese.</title>
        <authorList>
            <consortium name="US DOE Joint Genome Institute (JGI-PGF)"/>
            <person name="Walter F."/>
            <person name="Albersmeier A."/>
            <person name="Kalinowski J."/>
            <person name="Ruckert C."/>
        </authorList>
    </citation>
    <scope>NUCLEOTIDE SEQUENCE</scope>
    <source>
        <strain evidence="1">KCTC 42731</strain>
    </source>
</reference>
<dbReference type="EMBL" id="BNCK01000002">
    <property type="protein sequence ID" value="GHF85498.1"/>
    <property type="molecule type" value="Genomic_DNA"/>
</dbReference>
<keyword evidence="2" id="KW-1185">Reference proteome</keyword>
<name>A0A919BDQ9_9GAMM</name>
<protein>
    <submittedName>
        <fullName evidence="1">Uncharacterized protein</fullName>
    </submittedName>
</protein>
<reference evidence="1" key="2">
    <citation type="submission" date="2020-09" db="EMBL/GenBank/DDBJ databases">
        <authorList>
            <person name="Sun Q."/>
            <person name="Kim S."/>
        </authorList>
    </citation>
    <scope>NUCLEOTIDE SEQUENCE</scope>
    <source>
        <strain evidence="1">KCTC 42731</strain>
    </source>
</reference>
<sequence>MKMIIEQFINEKIVQTSAYVKAVIEHDIHYTELDRFVEDTIEEWTLIPVTDETPGSAKERVFWHLIHEFSLYGSQALINNLFFQSEIKTCIDFFDDRGSYPIDCIGWRPLH</sequence>
<comment type="caution">
    <text evidence="1">The sequence shown here is derived from an EMBL/GenBank/DDBJ whole genome shotgun (WGS) entry which is preliminary data.</text>
</comment>
<gene>
    <name evidence="1" type="ORF">GCM10017161_11320</name>
</gene>
<accession>A0A919BDQ9</accession>
<dbReference type="AlphaFoldDB" id="A0A919BDQ9"/>
<evidence type="ECO:0000313" key="1">
    <source>
        <dbReference type="EMBL" id="GHF85498.1"/>
    </source>
</evidence>
<organism evidence="1 2">
    <name type="scientific">Thalassotalea marina</name>
    <dbReference type="NCBI Taxonomy" id="1673741"/>
    <lineage>
        <taxon>Bacteria</taxon>
        <taxon>Pseudomonadati</taxon>
        <taxon>Pseudomonadota</taxon>
        <taxon>Gammaproteobacteria</taxon>
        <taxon>Alteromonadales</taxon>
        <taxon>Colwelliaceae</taxon>
        <taxon>Thalassotalea</taxon>
    </lineage>
</organism>
<proteinExistence type="predicted"/>